<evidence type="ECO:0000313" key="2">
    <source>
        <dbReference type="WBParaSite" id="jg1587"/>
    </source>
</evidence>
<accession>A0A915D4P4</accession>
<organism evidence="1 2">
    <name type="scientific">Ditylenchus dipsaci</name>
    <dbReference type="NCBI Taxonomy" id="166011"/>
    <lineage>
        <taxon>Eukaryota</taxon>
        <taxon>Metazoa</taxon>
        <taxon>Ecdysozoa</taxon>
        <taxon>Nematoda</taxon>
        <taxon>Chromadorea</taxon>
        <taxon>Rhabditida</taxon>
        <taxon>Tylenchina</taxon>
        <taxon>Tylenchomorpha</taxon>
        <taxon>Sphaerularioidea</taxon>
        <taxon>Anguinidae</taxon>
        <taxon>Anguininae</taxon>
        <taxon>Ditylenchus</taxon>
    </lineage>
</organism>
<sequence>MTQLPGCVEDLNLSEQKLVESLSGFDSRTRQLNICIEPTEDSSQGILETFHLSGDNDKDQLHAFLHVLEQAKMAHCRTSKSTVSSR</sequence>
<dbReference type="AlphaFoldDB" id="A0A915D4P4"/>
<evidence type="ECO:0000313" key="1">
    <source>
        <dbReference type="Proteomes" id="UP000887574"/>
    </source>
</evidence>
<keyword evidence="1" id="KW-1185">Reference proteome</keyword>
<dbReference type="WBParaSite" id="jg1587">
    <property type="protein sequence ID" value="jg1587"/>
    <property type="gene ID" value="jg1587"/>
</dbReference>
<name>A0A915D4P4_9BILA</name>
<reference evidence="2" key="1">
    <citation type="submission" date="2022-11" db="UniProtKB">
        <authorList>
            <consortium name="WormBaseParasite"/>
        </authorList>
    </citation>
    <scope>IDENTIFICATION</scope>
</reference>
<proteinExistence type="predicted"/>
<protein>
    <submittedName>
        <fullName evidence="2">Uncharacterized protein</fullName>
    </submittedName>
</protein>
<dbReference type="Proteomes" id="UP000887574">
    <property type="component" value="Unplaced"/>
</dbReference>